<organism evidence="2 3">
    <name type="scientific">Pleurodeles waltl</name>
    <name type="common">Iberian ribbed newt</name>
    <dbReference type="NCBI Taxonomy" id="8319"/>
    <lineage>
        <taxon>Eukaryota</taxon>
        <taxon>Metazoa</taxon>
        <taxon>Chordata</taxon>
        <taxon>Craniata</taxon>
        <taxon>Vertebrata</taxon>
        <taxon>Euteleostomi</taxon>
        <taxon>Amphibia</taxon>
        <taxon>Batrachia</taxon>
        <taxon>Caudata</taxon>
        <taxon>Salamandroidea</taxon>
        <taxon>Salamandridae</taxon>
        <taxon>Pleurodelinae</taxon>
        <taxon>Pleurodeles</taxon>
    </lineage>
</organism>
<evidence type="ECO:0000313" key="2">
    <source>
        <dbReference type="EMBL" id="KAJ1120640.1"/>
    </source>
</evidence>
<dbReference type="Proteomes" id="UP001066276">
    <property type="component" value="Chromosome 8"/>
</dbReference>
<name>A0AAV7P0B1_PLEWA</name>
<feature type="compositionally biased region" description="Basic and acidic residues" evidence="1">
    <location>
        <begin position="68"/>
        <end position="77"/>
    </location>
</feature>
<evidence type="ECO:0000256" key="1">
    <source>
        <dbReference type="SAM" id="MobiDB-lite"/>
    </source>
</evidence>
<comment type="caution">
    <text evidence="2">The sequence shown here is derived from an EMBL/GenBank/DDBJ whole genome shotgun (WGS) entry which is preliminary data.</text>
</comment>
<gene>
    <name evidence="2" type="ORF">NDU88_008802</name>
</gene>
<proteinExistence type="predicted"/>
<evidence type="ECO:0000313" key="3">
    <source>
        <dbReference type="Proteomes" id="UP001066276"/>
    </source>
</evidence>
<dbReference type="EMBL" id="JANPWB010000012">
    <property type="protein sequence ID" value="KAJ1120640.1"/>
    <property type="molecule type" value="Genomic_DNA"/>
</dbReference>
<keyword evidence="3" id="KW-1185">Reference proteome</keyword>
<accession>A0AAV7P0B1</accession>
<sequence length="83" mass="8847">MGADSTATAAHVQAAVRAAAFSEAHILHAKGLAVPLFPSVPAQCVHCAKKRDFEAQDGPQQTSHRTRWCTDESDRTDMGALVC</sequence>
<reference evidence="2" key="1">
    <citation type="journal article" date="2022" name="bioRxiv">
        <title>Sequencing and chromosome-scale assembly of the giantPleurodeles waltlgenome.</title>
        <authorList>
            <person name="Brown T."/>
            <person name="Elewa A."/>
            <person name="Iarovenko S."/>
            <person name="Subramanian E."/>
            <person name="Araus A.J."/>
            <person name="Petzold A."/>
            <person name="Susuki M."/>
            <person name="Suzuki K.-i.T."/>
            <person name="Hayashi T."/>
            <person name="Toyoda A."/>
            <person name="Oliveira C."/>
            <person name="Osipova E."/>
            <person name="Leigh N.D."/>
            <person name="Simon A."/>
            <person name="Yun M.H."/>
        </authorList>
    </citation>
    <scope>NUCLEOTIDE SEQUENCE</scope>
    <source>
        <strain evidence="2">20211129_DDA</strain>
        <tissue evidence="2">Liver</tissue>
    </source>
</reference>
<dbReference type="AlphaFoldDB" id="A0AAV7P0B1"/>
<protein>
    <submittedName>
        <fullName evidence="2">Uncharacterized protein</fullName>
    </submittedName>
</protein>
<feature type="region of interest" description="Disordered" evidence="1">
    <location>
        <begin position="55"/>
        <end position="83"/>
    </location>
</feature>